<protein>
    <submittedName>
        <fullName evidence="1">Uncharacterized protein</fullName>
    </submittedName>
</protein>
<reference evidence="1" key="1">
    <citation type="submission" date="2019-08" db="EMBL/GenBank/DDBJ databases">
        <authorList>
            <person name="Kucharzyk K."/>
            <person name="Murdoch R.W."/>
            <person name="Higgins S."/>
            <person name="Loffler F."/>
        </authorList>
    </citation>
    <scope>NUCLEOTIDE SEQUENCE</scope>
</reference>
<comment type="caution">
    <text evidence="1">The sequence shown here is derived from an EMBL/GenBank/DDBJ whole genome shotgun (WGS) entry which is preliminary data.</text>
</comment>
<gene>
    <name evidence="1" type="ORF">SDC9_192858</name>
</gene>
<accession>A0A645I1W2</accession>
<sequence length="122" mass="13497">MLNENIRNFSANSLIAFHPDSDIGSIKSAVSHVDVFHSTVGVRTDRKSAMSVVNGVFRNDDVFKLHFVIIVFAAAFHADSVVAHIDGAVVNKHVARAADVDSVRILSPFWIQYFQVIQNYAL</sequence>
<dbReference type="AlphaFoldDB" id="A0A645I1W2"/>
<organism evidence="1">
    <name type="scientific">bioreactor metagenome</name>
    <dbReference type="NCBI Taxonomy" id="1076179"/>
    <lineage>
        <taxon>unclassified sequences</taxon>
        <taxon>metagenomes</taxon>
        <taxon>ecological metagenomes</taxon>
    </lineage>
</organism>
<evidence type="ECO:0000313" key="1">
    <source>
        <dbReference type="EMBL" id="MPN45291.1"/>
    </source>
</evidence>
<dbReference type="EMBL" id="VSSQ01105065">
    <property type="protein sequence ID" value="MPN45291.1"/>
    <property type="molecule type" value="Genomic_DNA"/>
</dbReference>
<name>A0A645I1W2_9ZZZZ</name>
<proteinExistence type="predicted"/>